<feature type="domain" description="DUF222" evidence="2">
    <location>
        <begin position="50"/>
        <end position="382"/>
    </location>
</feature>
<proteinExistence type="predicted"/>
<sequence length="533" mass="58270">MAAAAGGELPGVGDVAAGSDVVELYREFHSLLDRIARVDTTGSSPADLVAVAAEHERAARRMSSIGHRRIMDVSDRDAHTAAGYRSLHNFMAERLRIGDLRHRKEQMAVVSRMYNLQGEPLAPRYPRTAAALAEGAIGPDHVQTIVNTMRRIPAAVAPELVEAAEANLAYFARDFSPATLTDLGARILGHLDPDGALTDQRDRARQRRLLLSKQDAQQMSRLTATLDPTTRAMFDVVLAAWAAPGMNNPDDDRSPTGQREHADPDTLAEAVTRDVRTPEQRNHDAFRALLDHILNNGGLGDSHRGLPPHLIIAITESELRERAGLGHTTTGATLPIADIVELAATADLHLAVFADHTREILHLGTAKRLAGRAQRFALFARDGAHCTHPDCDMPFSHSDIHHAEQDWAEGGRTDIDALAAACPTHNRMVGHKPGQFTTHIVADGPDAGRPAWTRNTDGTGPPNPPRINRRNHIADTFRRHLKDTGLVGGDIPTRPQQVAWPEYRFAGTVRLRRLVRDGITVDILMPDDFDLAR</sequence>
<feature type="region of interest" description="Disordered" evidence="1">
    <location>
        <begin position="245"/>
        <end position="269"/>
    </location>
</feature>
<dbReference type="InterPro" id="IPR003870">
    <property type="entry name" value="DUF222"/>
</dbReference>
<dbReference type="Proteomes" id="UP000602395">
    <property type="component" value="Unassembled WGS sequence"/>
</dbReference>
<organism evidence="3 4">
    <name type="scientific">Gordonia hankookensis</name>
    <dbReference type="NCBI Taxonomy" id="589403"/>
    <lineage>
        <taxon>Bacteria</taxon>
        <taxon>Bacillati</taxon>
        <taxon>Actinomycetota</taxon>
        <taxon>Actinomycetes</taxon>
        <taxon>Mycobacteriales</taxon>
        <taxon>Gordoniaceae</taxon>
        <taxon>Gordonia</taxon>
    </lineage>
</organism>
<keyword evidence="4" id="KW-1185">Reference proteome</keyword>
<protein>
    <submittedName>
        <fullName evidence="3">DUF222 domain-containing protein</fullName>
    </submittedName>
</protein>
<dbReference type="Pfam" id="PF02720">
    <property type="entry name" value="DUF222"/>
    <property type="match status" value="1"/>
</dbReference>
<comment type="caution">
    <text evidence="3">The sequence shown here is derived from an EMBL/GenBank/DDBJ whole genome shotgun (WGS) entry which is preliminary data.</text>
</comment>
<evidence type="ECO:0000256" key="1">
    <source>
        <dbReference type="SAM" id="MobiDB-lite"/>
    </source>
</evidence>
<reference evidence="3 4" key="1">
    <citation type="submission" date="2020-09" db="EMBL/GenBank/DDBJ databases">
        <title>Novel species in genus Gordonia.</title>
        <authorList>
            <person name="Zhang G."/>
        </authorList>
    </citation>
    <scope>NUCLEOTIDE SEQUENCE [LARGE SCALE GENOMIC DNA]</scope>
    <source>
        <strain evidence="3 4">ON-33</strain>
    </source>
</reference>
<gene>
    <name evidence="3" type="ORF">IDF66_11135</name>
</gene>
<feature type="region of interest" description="Disordered" evidence="1">
    <location>
        <begin position="448"/>
        <end position="469"/>
    </location>
</feature>
<evidence type="ECO:0000259" key="2">
    <source>
        <dbReference type="Pfam" id="PF02720"/>
    </source>
</evidence>
<name>A0ABR7WCP9_9ACTN</name>
<dbReference type="EMBL" id="JACWMS010000002">
    <property type="protein sequence ID" value="MBD1320143.1"/>
    <property type="molecule type" value="Genomic_DNA"/>
</dbReference>
<evidence type="ECO:0000313" key="4">
    <source>
        <dbReference type="Proteomes" id="UP000602395"/>
    </source>
</evidence>
<accession>A0ABR7WCP9</accession>
<evidence type="ECO:0000313" key="3">
    <source>
        <dbReference type="EMBL" id="MBD1320143.1"/>
    </source>
</evidence>
<feature type="compositionally biased region" description="Basic and acidic residues" evidence="1">
    <location>
        <begin position="250"/>
        <end position="264"/>
    </location>
</feature>